<dbReference type="PATRIC" id="fig|216946.3.peg.287"/>
<protein>
    <recommendedName>
        <fullName evidence="4">Lipoprotein</fullName>
    </recommendedName>
</protein>
<proteinExistence type="predicted"/>
<keyword evidence="3" id="KW-1185">Reference proteome</keyword>
<sequence>MKKLLVILSSISVASFSVSNVIACSRPTLFNKYTEEEKILSIRNLTSSLLTNNGVKVGNSLTEGEINTLISRLNLDKILDEDEYSRLSPELINVYIMGNSLLNEISTKVPGYEWISSKIAWQSQWSLRDLFQEKEWGIANNVSGWMDQRFQFNGWSLSITFLDEKGLGWTGEGNPQYARININKRLVADKDGNIITEESNPDAIREASINALEPIFDSKRAIGPIYNGYASSSNLISLKNVFEYANNGLNPGFVNYSPSVMDLINNLPMNFDFGNDVLKRSQEKIEKNLNDYLKNNPIYLSSSSVVKDINIIFRNQIYSTLFSEALDRRNFVNENGQHYSKEQMYVASKYMKKLFSDLNETLNTILQSSWVQSNVESKTFIENFISESKTNMSIDAKEPGLDSGKISQFKSNLLKSIELSRNIYDPNSSQIDFAKTMLVMVNNKEVSNANFETEGEPENPTIPGLESNLKTVDDYRNFGYDNFYKLISTYYSEKVPRGEELDFYKFNPDKNTSLDKQFNTDIYFKSVFFEDRFSDNGDSLFDKYNELVNKNNGYYNSFFNSGFLSNVNEANENVLFEEMSKLLGEITGLDEPSNSNPYDWRVYLLNDVYMKKTTENLYNTLADSNNFHNFGISLDKSRNSTPVTDSKNLDDDNAFAELIKYNELSFALTDINNNNESSSFSSRLYNYGTAGVFDGQEDVLYLYKTNVNIYGKNYNKSFVNENPLNKPELYFGAIKLFTKLSNLTNNFLSEYWNNYVKLNHKNPDYNIK</sequence>
<dbReference type="EMBL" id="CP012328">
    <property type="protein sequence ID" value="AKU79532.1"/>
    <property type="molecule type" value="Genomic_DNA"/>
</dbReference>
<evidence type="ECO:0000313" key="3">
    <source>
        <dbReference type="Proteomes" id="UP000067243"/>
    </source>
</evidence>
<dbReference type="RefSeq" id="WP_075048131.1">
    <property type="nucleotide sequence ID" value="NZ_CP012328.1"/>
</dbReference>
<evidence type="ECO:0008006" key="4">
    <source>
        <dbReference type="Google" id="ProtNLM"/>
    </source>
</evidence>
<keyword evidence="1" id="KW-0732">Signal</keyword>
<evidence type="ECO:0000313" key="2">
    <source>
        <dbReference type="EMBL" id="AKU79532.1"/>
    </source>
</evidence>
<accession>A0A0K1P6P1</accession>
<name>A0A0K1P6P1_9MOLU</name>
<evidence type="ECO:0000256" key="1">
    <source>
        <dbReference type="SAM" id="SignalP"/>
    </source>
</evidence>
<dbReference type="Proteomes" id="UP000067243">
    <property type="component" value="Chromosome"/>
</dbReference>
<organism evidence="2 3">
    <name type="scientific">Spiroplasma turonicum</name>
    <dbReference type="NCBI Taxonomy" id="216946"/>
    <lineage>
        <taxon>Bacteria</taxon>
        <taxon>Bacillati</taxon>
        <taxon>Mycoplasmatota</taxon>
        <taxon>Mollicutes</taxon>
        <taxon>Entomoplasmatales</taxon>
        <taxon>Spiroplasmataceae</taxon>
        <taxon>Spiroplasma</taxon>
    </lineage>
</organism>
<dbReference type="STRING" id="216946.STURO_v1c02870"/>
<dbReference type="OrthoDB" id="387726at2"/>
<feature type="signal peptide" evidence="1">
    <location>
        <begin position="1"/>
        <end position="23"/>
    </location>
</feature>
<reference evidence="2 3" key="1">
    <citation type="journal article" date="2015" name="Genome Announc.">
        <title>Complete Genome Sequence of Spiroplasma turonicum Strain Tab4cT, a Parasite of a Horse Fly, Haematopota sp. (Diptera: Tabanidae).</title>
        <authorList>
            <person name="Davis R.E."/>
            <person name="Shao J."/>
            <person name="Zhao Y."/>
            <person name="Gasparich G.E."/>
            <person name="Gaynor B.J."/>
            <person name="Donofrio N."/>
        </authorList>
    </citation>
    <scope>NUCLEOTIDE SEQUENCE [LARGE SCALE GENOMIC DNA]</scope>
    <source>
        <strain evidence="2 3">Tab4c</strain>
    </source>
</reference>
<dbReference type="AlphaFoldDB" id="A0A0K1P6P1"/>
<gene>
    <name evidence="2" type="ORF">STURON_00286</name>
</gene>
<dbReference type="KEGG" id="stur:STURON_00286"/>
<feature type="chain" id="PRO_5009779614" description="Lipoprotein" evidence="1">
    <location>
        <begin position="24"/>
        <end position="768"/>
    </location>
</feature>